<evidence type="ECO:0000313" key="1">
    <source>
        <dbReference type="EMBL" id="MDI5973511.1"/>
    </source>
</evidence>
<dbReference type="AlphaFoldDB" id="A0AA90K126"/>
<protein>
    <submittedName>
        <fullName evidence="1">Uncharacterized protein</fullName>
    </submittedName>
</protein>
<comment type="caution">
    <text evidence="1">The sequence shown here is derived from an EMBL/GenBank/DDBJ whole genome shotgun (WGS) entry which is preliminary data.</text>
</comment>
<gene>
    <name evidence="1" type="ORF">POF50_029925</name>
</gene>
<dbReference type="EMBL" id="JABXJJ020000047">
    <property type="protein sequence ID" value="MDI5973511.1"/>
    <property type="molecule type" value="Genomic_DNA"/>
</dbReference>
<sequence>MADALYGNAPRCLTYLDTLLHPAVPSLLSQQMTAMEPHDIGEALIALSGMSHLLEQEAAQRGKTLEHAAELATAHGEHELALADEEVVLEGVRARGALEEGHHAWRRYVAACYVQAATADRKLAAGVEDKEQQVAQAQELVADTET</sequence>
<accession>A0AA90K126</accession>
<reference evidence="1" key="1">
    <citation type="submission" date="2023-05" db="EMBL/GenBank/DDBJ databases">
        <title>Streptantibioticus silvisoli sp. nov., acidotolerant actinomycetes 1 from pine litter.</title>
        <authorList>
            <person name="Swiecimska M."/>
            <person name="Golinska P."/>
            <person name="Sangal V."/>
            <person name="Wachnowicz B."/>
            <person name="Goodfellow M."/>
        </authorList>
    </citation>
    <scope>NUCLEOTIDE SEQUENCE</scope>
    <source>
        <strain evidence="1">SL13</strain>
    </source>
</reference>
<proteinExistence type="predicted"/>
<dbReference type="RefSeq" id="WP_271314413.1">
    <property type="nucleotide sequence ID" value="NZ_JABXJJ020000047.1"/>
</dbReference>
<name>A0AA90K126_9ACTN</name>
<organism evidence="1">
    <name type="scientific">Streptantibioticus silvisoli</name>
    <dbReference type="NCBI Taxonomy" id="2705255"/>
    <lineage>
        <taxon>Bacteria</taxon>
        <taxon>Bacillati</taxon>
        <taxon>Actinomycetota</taxon>
        <taxon>Actinomycetes</taxon>
        <taxon>Kitasatosporales</taxon>
        <taxon>Streptomycetaceae</taxon>
        <taxon>Streptantibioticus</taxon>
    </lineage>
</organism>